<dbReference type="Proteomes" id="UP001066276">
    <property type="component" value="Chromosome 9"/>
</dbReference>
<evidence type="ECO:0000313" key="3">
    <source>
        <dbReference type="Proteomes" id="UP001066276"/>
    </source>
</evidence>
<organism evidence="2 3">
    <name type="scientific">Pleurodeles waltl</name>
    <name type="common">Iberian ribbed newt</name>
    <dbReference type="NCBI Taxonomy" id="8319"/>
    <lineage>
        <taxon>Eukaryota</taxon>
        <taxon>Metazoa</taxon>
        <taxon>Chordata</taxon>
        <taxon>Craniata</taxon>
        <taxon>Vertebrata</taxon>
        <taxon>Euteleostomi</taxon>
        <taxon>Amphibia</taxon>
        <taxon>Batrachia</taxon>
        <taxon>Caudata</taxon>
        <taxon>Salamandroidea</taxon>
        <taxon>Salamandridae</taxon>
        <taxon>Pleurodelinae</taxon>
        <taxon>Pleurodeles</taxon>
    </lineage>
</organism>
<feature type="compositionally biased region" description="Basic and acidic residues" evidence="1">
    <location>
        <begin position="83"/>
        <end position="92"/>
    </location>
</feature>
<sequence length="108" mass="12297">MHLSHKLEIEKCYDQAQRALLRAEPGLPRSRVSSEAVRQLEVRRALLRAEPGLPRSRRVARARQYGSWRIHKRLSTANSNTKQKKDDAHPEAAEENLVEGSELFKASG</sequence>
<protein>
    <submittedName>
        <fullName evidence="2">Uncharacterized protein</fullName>
    </submittedName>
</protein>
<gene>
    <name evidence="2" type="ORF">NDU88_005530</name>
</gene>
<comment type="caution">
    <text evidence="2">The sequence shown here is derived from an EMBL/GenBank/DDBJ whole genome shotgun (WGS) entry which is preliminary data.</text>
</comment>
<keyword evidence="3" id="KW-1185">Reference proteome</keyword>
<accession>A0AAV7N4P2</accession>
<reference evidence="2" key="1">
    <citation type="journal article" date="2022" name="bioRxiv">
        <title>Sequencing and chromosome-scale assembly of the giantPleurodeles waltlgenome.</title>
        <authorList>
            <person name="Brown T."/>
            <person name="Elewa A."/>
            <person name="Iarovenko S."/>
            <person name="Subramanian E."/>
            <person name="Araus A.J."/>
            <person name="Petzold A."/>
            <person name="Susuki M."/>
            <person name="Suzuki K.-i.T."/>
            <person name="Hayashi T."/>
            <person name="Toyoda A."/>
            <person name="Oliveira C."/>
            <person name="Osipova E."/>
            <person name="Leigh N.D."/>
            <person name="Simon A."/>
            <person name="Yun M.H."/>
        </authorList>
    </citation>
    <scope>NUCLEOTIDE SEQUENCE</scope>
    <source>
        <strain evidence="2">20211129_DDA</strain>
        <tissue evidence="2">Liver</tissue>
    </source>
</reference>
<dbReference type="AlphaFoldDB" id="A0AAV7N4P2"/>
<name>A0AAV7N4P2_PLEWA</name>
<dbReference type="EMBL" id="JANPWB010000013">
    <property type="protein sequence ID" value="KAJ1108148.1"/>
    <property type="molecule type" value="Genomic_DNA"/>
</dbReference>
<proteinExistence type="predicted"/>
<evidence type="ECO:0000256" key="1">
    <source>
        <dbReference type="SAM" id="MobiDB-lite"/>
    </source>
</evidence>
<feature type="region of interest" description="Disordered" evidence="1">
    <location>
        <begin position="73"/>
        <end position="108"/>
    </location>
</feature>
<evidence type="ECO:0000313" key="2">
    <source>
        <dbReference type="EMBL" id="KAJ1108148.1"/>
    </source>
</evidence>